<protein>
    <submittedName>
        <fullName evidence="6">Actin-related protein 2/3 complex subunitA</fullName>
    </submittedName>
</protein>
<dbReference type="PANTHER" id="PTHR10709">
    <property type="entry name" value="ACTIN-RELATED PROTEIN 2/3 COMPLEX SUBUNIT 1"/>
    <property type="match status" value="1"/>
</dbReference>
<evidence type="ECO:0000256" key="1">
    <source>
        <dbReference type="ARBA" id="ARBA00004496"/>
    </source>
</evidence>
<proteinExistence type="predicted"/>
<keyword evidence="3" id="KW-0853">WD repeat</keyword>
<dbReference type="InterPro" id="IPR036322">
    <property type="entry name" value="WD40_repeat_dom_sf"/>
</dbReference>
<dbReference type="InterPro" id="IPR017383">
    <property type="entry name" value="ARPC1"/>
</dbReference>
<dbReference type="InterPro" id="IPR015943">
    <property type="entry name" value="WD40/YVTN_repeat-like_dom_sf"/>
</dbReference>
<comment type="caution">
    <text evidence="6">The sequence shown here is derived from an EMBL/GenBank/DDBJ whole genome shotgun (WGS) entry which is preliminary data.</text>
</comment>
<dbReference type="AlphaFoldDB" id="A0AAW2T5I8"/>
<dbReference type="PANTHER" id="PTHR10709:SF2">
    <property type="entry name" value="ACTIN-RELATED PROTEIN 2_3 COMPLEX SUBUNIT"/>
    <property type="match status" value="1"/>
</dbReference>
<reference evidence="6" key="2">
    <citation type="journal article" date="2024" name="Plant">
        <title>Genomic evolution and insights into agronomic trait innovations of Sesamum species.</title>
        <authorList>
            <person name="Miao H."/>
            <person name="Wang L."/>
            <person name="Qu L."/>
            <person name="Liu H."/>
            <person name="Sun Y."/>
            <person name="Le M."/>
            <person name="Wang Q."/>
            <person name="Wei S."/>
            <person name="Zheng Y."/>
            <person name="Lin W."/>
            <person name="Duan Y."/>
            <person name="Cao H."/>
            <person name="Xiong S."/>
            <person name="Wang X."/>
            <person name="Wei L."/>
            <person name="Li C."/>
            <person name="Ma Q."/>
            <person name="Ju M."/>
            <person name="Zhao R."/>
            <person name="Li G."/>
            <person name="Mu C."/>
            <person name="Tian Q."/>
            <person name="Mei H."/>
            <person name="Zhang T."/>
            <person name="Gao T."/>
            <person name="Zhang H."/>
        </authorList>
    </citation>
    <scope>NUCLEOTIDE SEQUENCE</scope>
    <source>
        <strain evidence="6">G02</strain>
    </source>
</reference>
<dbReference type="SUPFAM" id="SSF50978">
    <property type="entry name" value="WD40 repeat-like"/>
    <property type="match status" value="1"/>
</dbReference>
<comment type="subcellular location">
    <subcellularLocation>
        <location evidence="1">Cytoplasm</location>
    </subcellularLocation>
</comment>
<reference evidence="6" key="1">
    <citation type="submission" date="2020-06" db="EMBL/GenBank/DDBJ databases">
        <authorList>
            <person name="Li T."/>
            <person name="Hu X."/>
            <person name="Zhang T."/>
            <person name="Song X."/>
            <person name="Zhang H."/>
            <person name="Dai N."/>
            <person name="Sheng W."/>
            <person name="Hou X."/>
            <person name="Wei L."/>
        </authorList>
    </citation>
    <scope>NUCLEOTIDE SEQUENCE</scope>
    <source>
        <strain evidence="6">G02</strain>
        <tissue evidence="6">Leaf</tissue>
    </source>
</reference>
<evidence type="ECO:0000256" key="3">
    <source>
        <dbReference type="ARBA" id="ARBA00022574"/>
    </source>
</evidence>
<dbReference type="GO" id="GO:0051015">
    <property type="term" value="F:actin filament binding"/>
    <property type="evidence" value="ECO:0007669"/>
    <property type="project" value="TreeGrafter"/>
</dbReference>
<dbReference type="GO" id="GO:0005737">
    <property type="term" value="C:cytoplasm"/>
    <property type="evidence" value="ECO:0007669"/>
    <property type="project" value="UniProtKB-SubCell"/>
</dbReference>
<dbReference type="EMBL" id="JACGWJ010000009">
    <property type="protein sequence ID" value="KAL0399675.1"/>
    <property type="molecule type" value="Genomic_DNA"/>
</dbReference>
<dbReference type="Gene3D" id="2.130.10.10">
    <property type="entry name" value="YVTN repeat-like/Quinoprotein amine dehydrogenase"/>
    <property type="match status" value="2"/>
</dbReference>
<organism evidence="6">
    <name type="scientific">Sesamum radiatum</name>
    <name type="common">Black benniseed</name>
    <dbReference type="NCBI Taxonomy" id="300843"/>
    <lineage>
        <taxon>Eukaryota</taxon>
        <taxon>Viridiplantae</taxon>
        <taxon>Streptophyta</taxon>
        <taxon>Embryophyta</taxon>
        <taxon>Tracheophyta</taxon>
        <taxon>Spermatophyta</taxon>
        <taxon>Magnoliopsida</taxon>
        <taxon>eudicotyledons</taxon>
        <taxon>Gunneridae</taxon>
        <taxon>Pentapetalae</taxon>
        <taxon>asterids</taxon>
        <taxon>lamiids</taxon>
        <taxon>Lamiales</taxon>
        <taxon>Pedaliaceae</taxon>
        <taxon>Sesamum</taxon>
    </lineage>
</organism>
<dbReference type="GO" id="GO:0005885">
    <property type="term" value="C:Arp2/3 protein complex"/>
    <property type="evidence" value="ECO:0007669"/>
    <property type="project" value="InterPro"/>
</dbReference>
<keyword evidence="2" id="KW-0963">Cytoplasm</keyword>
<name>A0AAW2T5I8_SESRA</name>
<keyword evidence="5" id="KW-0206">Cytoskeleton</keyword>
<dbReference type="GO" id="GO:0034314">
    <property type="term" value="P:Arp2/3 complex-mediated actin nucleation"/>
    <property type="evidence" value="ECO:0007669"/>
    <property type="project" value="InterPro"/>
</dbReference>
<keyword evidence="4" id="KW-0677">Repeat</keyword>
<sequence length="280" mass="32056">MAAVSVHQFAQCITCHAWSPDHSMIAFCPNNNELHIYKLLEGKWEKIHVLQKKTSLLLEVGLRLFVYATMNKKTIDITCNHINRWEMPSILYFHQRCRRQQIMQLDLSYSWAFGMRWSPSGNMLAYVGHNSMIYFVDDVGPSPSAQSVAFRDLPLRDVLFISERMAIGVGFDCNPMVFTADRRGLWSFLRFLDEKITSSSAKSSSQLPGKFGKFYGQSKYGNNDTNETSKTHGRAHENCITYWLTSVGWRAIDNSIQLIGWSHGFRVIENEDILPGTLEA</sequence>
<evidence type="ECO:0000256" key="2">
    <source>
        <dbReference type="ARBA" id="ARBA00022490"/>
    </source>
</evidence>
<gene>
    <name evidence="6" type="ORF">Sradi_2310800</name>
</gene>
<accession>A0AAW2T5I8</accession>
<evidence type="ECO:0000256" key="4">
    <source>
        <dbReference type="ARBA" id="ARBA00022737"/>
    </source>
</evidence>
<evidence type="ECO:0000313" key="6">
    <source>
        <dbReference type="EMBL" id="KAL0399675.1"/>
    </source>
</evidence>
<evidence type="ECO:0000256" key="5">
    <source>
        <dbReference type="ARBA" id="ARBA00023212"/>
    </source>
</evidence>